<reference evidence="2" key="2">
    <citation type="submission" date="2015-01" db="EMBL/GenBank/DDBJ databases">
        <title>Evolutionary Origins and Diversification of the Mycorrhizal Mutualists.</title>
        <authorList>
            <consortium name="DOE Joint Genome Institute"/>
            <consortium name="Mycorrhizal Genomics Consortium"/>
            <person name="Kohler A."/>
            <person name="Kuo A."/>
            <person name="Nagy L.G."/>
            <person name="Floudas D."/>
            <person name="Copeland A."/>
            <person name="Barry K.W."/>
            <person name="Cichocki N."/>
            <person name="Veneault-Fourrey C."/>
            <person name="LaButti K."/>
            <person name="Lindquist E.A."/>
            <person name="Lipzen A."/>
            <person name="Lundell T."/>
            <person name="Morin E."/>
            <person name="Murat C."/>
            <person name="Riley R."/>
            <person name="Ohm R."/>
            <person name="Sun H."/>
            <person name="Tunlid A."/>
            <person name="Henrissat B."/>
            <person name="Grigoriev I.V."/>
            <person name="Hibbett D.S."/>
            <person name="Martin F."/>
        </authorList>
    </citation>
    <scope>NUCLEOTIDE SEQUENCE [LARGE SCALE GENOMIC DNA]</scope>
    <source>
        <strain evidence="2">LaAM-08-1</strain>
    </source>
</reference>
<dbReference type="Proteomes" id="UP000054477">
    <property type="component" value="Unassembled WGS sequence"/>
</dbReference>
<reference evidence="1 2" key="1">
    <citation type="submission" date="2014-04" db="EMBL/GenBank/DDBJ databases">
        <authorList>
            <consortium name="DOE Joint Genome Institute"/>
            <person name="Kuo A."/>
            <person name="Kohler A."/>
            <person name="Nagy L.G."/>
            <person name="Floudas D."/>
            <person name="Copeland A."/>
            <person name="Barry K.W."/>
            <person name="Cichocki N."/>
            <person name="Veneault-Fourrey C."/>
            <person name="LaButti K."/>
            <person name="Lindquist E.A."/>
            <person name="Lipzen A."/>
            <person name="Lundell T."/>
            <person name="Morin E."/>
            <person name="Murat C."/>
            <person name="Sun H."/>
            <person name="Tunlid A."/>
            <person name="Henrissat B."/>
            <person name="Grigoriev I.V."/>
            <person name="Hibbett D.S."/>
            <person name="Martin F."/>
            <person name="Nordberg H.P."/>
            <person name="Cantor M.N."/>
            <person name="Hua S.X."/>
        </authorList>
    </citation>
    <scope>NUCLEOTIDE SEQUENCE [LARGE SCALE GENOMIC DNA]</scope>
    <source>
        <strain evidence="1 2">LaAM-08-1</strain>
    </source>
</reference>
<evidence type="ECO:0000313" key="2">
    <source>
        <dbReference type="Proteomes" id="UP000054477"/>
    </source>
</evidence>
<name>A0A0C9WY16_9AGAR</name>
<dbReference type="EMBL" id="KN838686">
    <property type="protein sequence ID" value="KIJ97695.1"/>
    <property type="molecule type" value="Genomic_DNA"/>
</dbReference>
<accession>A0A0C9WY16</accession>
<evidence type="ECO:0000313" key="1">
    <source>
        <dbReference type="EMBL" id="KIJ97695.1"/>
    </source>
</evidence>
<proteinExistence type="predicted"/>
<gene>
    <name evidence="1" type="ORF">K443DRAFT_237797</name>
</gene>
<keyword evidence="2" id="KW-1185">Reference proteome</keyword>
<dbReference type="AlphaFoldDB" id="A0A0C9WY16"/>
<dbReference type="HOGENOM" id="CLU_2527787_0_0_1"/>
<sequence>MSRSLILFVPPAFLFPLVSFALFFLCTLPPHLYCPPFETSLSICHGYVAESCRYNRGHSHVTGSCRLYNGMTLTVCPSFKHWMI</sequence>
<organism evidence="1 2">
    <name type="scientific">Laccaria amethystina LaAM-08-1</name>
    <dbReference type="NCBI Taxonomy" id="1095629"/>
    <lineage>
        <taxon>Eukaryota</taxon>
        <taxon>Fungi</taxon>
        <taxon>Dikarya</taxon>
        <taxon>Basidiomycota</taxon>
        <taxon>Agaricomycotina</taxon>
        <taxon>Agaricomycetes</taxon>
        <taxon>Agaricomycetidae</taxon>
        <taxon>Agaricales</taxon>
        <taxon>Agaricineae</taxon>
        <taxon>Hydnangiaceae</taxon>
        <taxon>Laccaria</taxon>
    </lineage>
</organism>
<protein>
    <submittedName>
        <fullName evidence="1">Uncharacterized protein</fullName>
    </submittedName>
</protein>